<dbReference type="OrthoDB" id="44171at2157"/>
<dbReference type="PROSITE" id="PS50846">
    <property type="entry name" value="HMA_2"/>
    <property type="match status" value="1"/>
</dbReference>
<dbReference type="InterPro" id="IPR006121">
    <property type="entry name" value="HMA_dom"/>
</dbReference>
<dbReference type="CDD" id="cd00371">
    <property type="entry name" value="HMA"/>
    <property type="match status" value="1"/>
</dbReference>
<name>A0A660HTV0_9EURY</name>
<dbReference type="GO" id="GO:0046872">
    <property type="term" value="F:metal ion binding"/>
    <property type="evidence" value="ECO:0007669"/>
    <property type="project" value="InterPro"/>
</dbReference>
<reference evidence="2" key="2">
    <citation type="submission" date="2018-10" db="EMBL/GenBank/DDBJ databases">
        <authorList>
            <person name="Fischer M.A."/>
            <person name="Kern T."/>
            <person name="Deppenmeier U."/>
            <person name="Schmitz R.A."/>
            <person name="Rother M."/>
        </authorList>
    </citation>
    <scope>NUCLEOTIDE SEQUENCE</scope>
    <source>
        <strain evidence="2">E03.2</strain>
    </source>
</reference>
<dbReference type="PRINTS" id="PR00946">
    <property type="entry name" value="HGSCAVENGER"/>
</dbReference>
<dbReference type="SUPFAM" id="SSF55008">
    <property type="entry name" value="HMA, heavy metal-associated domain"/>
    <property type="match status" value="1"/>
</dbReference>
<feature type="domain" description="HMA" evidence="1">
    <location>
        <begin position="1"/>
        <end position="58"/>
    </location>
</feature>
<sequence length="58" mass="6385">MECNHCILRVGRVIASVQGVTVVDVNPGTKEAVVEFEENRTDLEEIKAAVREAGYEPL</sequence>
<dbReference type="KEGG" id="mfz:AOB57_011655"/>
<dbReference type="Pfam" id="PF00403">
    <property type="entry name" value="HMA"/>
    <property type="match status" value="1"/>
</dbReference>
<dbReference type="InterPro" id="IPR036163">
    <property type="entry name" value="HMA_dom_sf"/>
</dbReference>
<keyword evidence="4" id="KW-1185">Reference proteome</keyword>
<dbReference type="EMBL" id="CP032683">
    <property type="protein sequence ID" value="AYK15757.1"/>
    <property type="molecule type" value="Genomic_DNA"/>
</dbReference>
<evidence type="ECO:0000259" key="1">
    <source>
        <dbReference type="PROSITE" id="PS50846"/>
    </source>
</evidence>
<dbReference type="InterPro" id="IPR001802">
    <property type="entry name" value="MerP/CopZ"/>
</dbReference>
<dbReference type="Proteomes" id="UP000053087">
    <property type="component" value="Chromosome"/>
</dbReference>
<evidence type="ECO:0000313" key="5">
    <source>
        <dbReference type="Proteomes" id="UP000585579"/>
    </source>
</evidence>
<protein>
    <submittedName>
        <fullName evidence="2">Copper chaperone</fullName>
    </submittedName>
    <submittedName>
        <fullName evidence="3">Heavy-metal-associated domain-containing protein</fullName>
    </submittedName>
</protein>
<dbReference type="EMBL" id="JAAYQL010000044">
    <property type="protein sequence ID" value="NLK32796.1"/>
    <property type="molecule type" value="Genomic_DNA"/>
</dbReference>
<dbReference type="Proteomes" id="UP000585579">
    <property type="component" value="Unassembled WGS sequence"/>
</dbReference>
<evidence type="ECO:0000313" key="3">
    <source>
        <dbReference type="EMBL" id="NLK32796.1"/>
    </source>
</evidence>
<proteinExistence type="predicted"/>
<reference evidence="2 4" key="1">
    <citation type="journal article" date="2016" name="Int. J. Syst. Evol. Microbiol.">
        <title>Methanosarcina flavescens sp. nov., a methanogenic archaeon isolated from a full-scale anaerobic digester.</title>
        <authorList>
            <person name="Kern T."/>
            <person name="Fischer M.A."/>
            <person name="Deppenmeier U."/>
            <person name="Schmitz R.A."/>
            <person name="Rother M."/>
        </authorList>
    </citation>
    <scope>NUCLEOTIDE SEQUENCE [LARGE SCALE GENOMIC DNA]</scope>
    <source>
        <strain evidence="2 4">E03.2</strain>
    </source>
</reference>
<dbReference type="AlphaFoldDB" id="A0A660HTV0"/>
<accession>A0A660HTV0</accession>
<gene>
    <name evidence="2" type="ORF">AOB57_011655</name>
    <name evidence="3" type="ORF">GX302_08190</name>
</gene>
<evidence type="ECO:0000313" key="4">
    <source>
        <dbReference type="Proteomes" id="UP000053087"/>
    </source>
</evidence>
<evidence type="ECO:0000313" key="2">
    <source>
        <dbReference type="EMBL" id="AYK15757.1"/>
    </source>
</evidence>
<organism evidence="2 4">
    <name type="scientific">Methanosarcina flavescens</name>
    <dbReference type="NCBI Taxonomy" id="1715806"/>
    <lineage>
        <taxon>Archaea</taxon>
        <taxon>Methanobacteriati</taxon>
        <taxon>Methanobacteriota</taxon>
        <taxon>Stenosarchaea group</taxon>
        <taxon>Methanomicrobia</taxon>
        <taxon>Methanosarcinales</taxon>
        <taxon>Methanosarcinaceae</taxon>
        <taxon>Methanosarcina</taxon>
    </lineage>
</organism>
<reference evidence="3 5" key="3">
    <citation type="journal article" date="2020" name="Biotechnol. Biofuels">
        <title>New insights from the biogas microbiome by comprehensive genome-resolved metagenomics of nearly 1600 species originating from multiple anaerobic digesters.</title>
        <authorList>
            <person name="Campanaro S."/>
            <person name="Treu L."/>
            <person name="Rodriguez-R L.M."/>
            <person name="Kovalovszki A."/>
            <person name="Ziels R.M."/>
            <person name="Maus I."/>
            <person name="Zhu X."/>
            <person name="Kougias P.G."/>
            <person name="Basile A."/>
            <person name="Luo G."/>
            <person name="Schluter A."/>
            <person name="Konstantinidis K.T."/>
            <person name="Angelidaki I."/>
        </authorList>
    </citation>
    <scope>NUCLEOTIDE SEQUENCE [LARGE SCALE GENOMIC DNA]</scope>
    <source>
        <strain evidence="3">AS22ysBPME_46</strain>
    </source>
</reference>
<dbReference type="Gene3D" id="3.30.70.100">
    <property type="match status" value="1"/>
</dbReference>